<evidence type="ECO:0000259" key="7">
    <source>
        <dbReference type="Pfam" id="PF03600"/>
    </source>
</evidence>
<keyword evidence="3 6" id="KW-0812">Transmembrane</keyword>
<reference evidence="8 9" key="1">
    <citation type="journal article" date="2023" name="BMC Biol.">
        <title>The compact genome of the sponge Oopsacas minuta (Hexactinellida) is lacking key metazoan core genes.</title>
        <authorList>
            <person name="Santini S."/>
            <person name="Schenkelaars Q."/>
            <person name="Jourda C."/>
            <person name="Duchesne M."/>
            <person name="Belahbib H."/>
            <person name="Rocher C."/>
            <person name="Selva M."/>
            <person name="Riesgo A."/>
            <person name="Vervoort M."/>
            <person name="Leys S.P."/>
            <person name="Kodjabachian L."/>
            <person name="Le Bivic A."/>
            <person name="Borchiellini C."/>
            <person name="Claverie J.M."/>
            <person name="Renard E."/>
        </authorList>
    </citation>
    <scope>NUCLEOTIDE SEQUENCE [LARGE SCALE GENOMIC DNA]</scope>
    <source>
        <strain evidence="8">SPO-2</strain>
    </source>
</reference>
<protein>
    <submittedName>
        <fullName evidence="8">P protein-like</fullName>
    </submittedName>
</protein>
<feature type="domain" description="Citrate transporter-like" evidence="7">
    <location>
        <begin position="250"/>
        <end position="678"/>
    </location>
</feature>
<feature type="transmembrane region" description="Helical" evidence="6">
    <location>
        <begin position="622"/>
        <end position="640"/>
    </location>
</feature>
<proteinExistence type="predicted"/>
<feature type="transmembrane region" description="Helical" evidence="6">
    <location>
        <begin position="74"/>
        <end position="97"/>
    </location>
</feature>
<dbReference type="Proteomes" id="UP001165289">
    <property type="component" value="Unassembled WGS sequence"/>
</dbReference>
<evidence type="ECO:0000256" key="6">
    <source>
        <dbReference type="SAM" id="Phobius"/>
    </source>
</evidence>
<comment type="subcellular location">
    <subcellularLocation>
        <location evidence="1">Membrane</location>
        <topology evidence="1">Multi-pass membrane protein</topology>
    </subcellularLocation>
</comment>
<gene>
    <name evidence="8" type="ORF">LOD99_16152</name>
</gene>
<dbReference type="AlphaFoldDB" id="A0AAV7K6R8"/>
<evidence type="ECO:0000256" key="1">
    <source>
        <dbReference type="ARBA" id="ARBA00004141"/>
    </source>
</evidence>
<evidence type="ECO:0000256" key="2">
    <source>
        <dbReference type="ARBA" id="ARBA00022448"/>
    </source>
</evidence>
<keyword evidence="5 6" id="KW-0472">Membrane</keyword>
<keyword evidence="2" id="KW-0813">Transport</keyword>
<evidence type="ECO:0000256" key="5">
    <source>
        <dbReference type="ARBA" id="ARBA00023136"/>
    </source>
</evidence>
<dbReference type="GO" id="GO:0016020">
    <property type="term" value="C:membrane"/>
    <property type="evidence" value="ECO:0007669"/>
    <property type="project" value="UniProtKB-SubCell"/>
</dbReference>
<evidence type="ECO:0000313" key="8">
    <source>
        <dbReference type="EMBL" id="KAI6656849.1"/>
    </source>
</evidence>
<keyword evidence="9" id="KW-1185">Reference proteome</keyword>
<evidence type="ECO:0000313" key="9">
    <source>
        <dbReference type="Proteomes" id="UP001165289"/>
    </source>
</evidence>
<evidence type="ECO:0000256" key="4">
    <source>
        <dbReference type="ARBA" id="ARBA00022989"/>
    </source>
</evidence>
<organism evidence="8 9">
    <name type="scientific">Oopsacas minuta</name>
    <dbReference type="NCBI Taxonomy" id="111878"/>
    <lineage>
        <taxon>Eukaryota</taxon>
        <taxon>Metazoa</taxon>
        <taxon>Porifera</taxon>
        <taxon>Hexactinellida</taxon>
        <taxon>Hexasterophora</taxon>
        <taxon>Lyssacinosida</taxon>
        <taxon>Leucopsacidae</taxon>
        <taxon>Oopsacas</taxon>
    </lineage>
</organism>
<dbReference type="EMBL" id="JAKMXF010000133">
    <property type="protein sequence ID" value="KAI6656849.1"/>
    <property type="molecule type" value="Genomic_DNA"/>
</dbReference>
<feature type="transmembrane region" description="Helical" evidence="6">
    <location>
        <begin position="329"/>
        <end position="347"/>
    </location>
</feature>
<name>A0AAV7K6R8_9METZ</name>
<feature type="transmembrane region" description="Helical" evidence="6">
    <location>
        <begin position="297"/>
        <end position="317"/>
    </location>
</feature>
<dbReference type="InterPro" id="IPR004680">
    <property type="entry name" value="Cit_transptr-like_dom"/>
</dbReference>
<sequence>MNDSQFKRKKEVYLSFQRPAIGDTTISMDNKHMETSFSGEEEFLLPEAKPHSKKRLFKIPIIRMPNSKEDYHKIFRFTLATFLFLLIFCCAILLVYFPELESESYIIAVQGKEDYVTQIHDINSHGNYFVAELNGPFLSDECNYTRTRTGAQIYNQPNALYMNVLQHGRDGYNVTTFCVRLDTSHNGSFTVEDSTNRHVQKFQQQVNDTAEVAFYSTSKYTVAFGAKLSVVFSPNLEILYAALVLLFVYSMIIFEFVHRTVAAMLGSTLAIAILAILDKRPELEEIISWIDYETVCLLFGMMIIVGIIADTGFFDYFAIKAYRLSRGKVWPLIFILCMFAGVVSAFLDNVTTILLLTPVTIRLCQVLNIDPRPILLAEVMFSNIGGTATAIGDPPNVIIVSNKAIKREGIDFVNFTVHMAIGIFFCMVAAFFFLRLLYCRKVFKNNDSPHVAELKREKAIWLRQAKRIGDVTLEEKQVKDALLQKAKEVQARIKEEALGASTANKWKDNLRELEDKYRITNKVLLFKCCIVLFFVLSMFFMSASASVHLDLGWASLLGAILLIVWADIHDFEHLLEKVEWGTLLFFAALFVLMKALEEMGLIEFIGIKTKDLIEMVDSSNRLAVAVILILWVSALASSFIDNIPFTTAMTGVILKMAETSNDGESLPIKPLIWALAFGACLGGNGTLIGASANVVCVGIAEQNGYKITFFQFFRVGFPMMLFTTFIAMIYLVICHALIEWNYY</sequence>
<evidence type="ECO:0000256" key="3">
    <source>
        <dbReference type="ARBA" id="ARBA00022692"/>
    </source>
</evidence>
<dbReference type="GO" id="GO:0055085">
    <property type="term" value="P:transmembrane transport"/>
    <property type="evidence" value="ECO:0007669"/>
    <property type="project" value="InterPro"/>
</dbReference>
<feature type="transmembrane region" description="Helical" evidence="6">
    <location>
        <begin position="261"/>
        <end position="277"/>
    </location>
</feature>
<dbReference type="InterPro" id="IPR051475">
    <property type="entry name" value="Diverse_Ion_Transporter"/>
</dbReference>
<dbReference type="CDD" id="cd01116">
    <property type="entry name" value="P_permease"/>
    <property type="match status" value="1"/>
</dbReference>
<feature type="transmembrane region" description="Helical" evidence="6">
    <location>
        <begin position="524"/>
        <end position="545"/>
    </location>
</feature>
<dbReference type="PANTHER" id="PTHR43568:SF1">
    <property type="entry name" value="P PROTEIN"/>
    <property type="match status" value="1"/>
</dbReference>
<feature type="transmembrane region" description="Helical" evidence="6">
    <location>
        <begin position="580"/>
        <end position="602"/>
    </location>
</feature>
<comment type="caution">
    <text evidence="8">The sequence shown here is derived from an EMBL/GenBank/DDBJ whole genome shotgun (WGS) entry which is preliminary data.</text>
</comment>
<feature type="transmembrane region" description="Helical" evidence="6">
    <location>
        <begin position="238"/>
        <end position="254"/>
    </location>
</feature>
<dbReference type="PANTHER" id="PTHR43568">
    <property type="entry name" value="P PROTEIN"/>
    <property type="match status" value="1"/>
</dbReference>
<accession>A0AAV7K6R8</accession>
<keyword evidence="4 6" id="KW-1133">Transmembrane helix</keyword>
<feature type="transmembrane region" description="Helical" evidence="6">
    <location>
        <begin position="715"/>
        <end position="738"/>
    </location>
</feature>
<feature type="transmembrane region" description="Helical" evidence="6">
    <location>
        <begin position="415"/>
        <end position="438"/>
    </location>
</feature>
<dbReference type="Pfam" id="PF03600">
    <property type="entry name" value="CitMHS"/>
    <property type="match status" value="1"/>
</dbReference>